<comment type="pathway">
    <text evidence="1">Metabolic intermediate biosynthesis; chorismate biosynthesis; chorismate from D-erythrose 4-phosphate and phosphoenolpyruvate: step 6/7.</text>
</comment>
<dbReference type="PROSITE" id="PS00885">
    <property type="entry name" value="EPSP_SYNTHASE_2"/>
    <property type="match status" value="1"/>
</dbReference>
<dbReference type="PANTHER" id="PTHR21090:SF5">
    <property type="entry name" value="PENTAFUNCTIONAL AROM POLYPEPTIDE"/>
    <property type="match status" value="1"/>
</dbReference>
<evidence type="ECO:0000256" key="8">
    <source>
        <dbReference type="ARBA" id="ARBA00044633"/>
    </source>
</evidence>
<evidence type="ECO:0000256" key="4">
    <source>
        <dbReference type="ARBA" id="ARBA00022605"/>
    </source>
</evidence>
<dbReference type="Gene3D" id="3.65.10.10">
    <property type="entry name" value="Enolpyruvate transferase domain"/>
    <property type="match status" value="2"/>
</dbReference>
<reference evidence="10" key="1">
    <citation type="submission" date="2024-08" db="EMBL/GenBank/DDBJ databases">
        <title>Whole genome sequence of Tenacibaculum sp. strain pbs-1 associated with black-spot shell disease in Akoya pearl oysters.</title>
        <authorList>
            <person name="Sakatoku A."/>
            <person name="Suzuki T."/>
            <person name="Hatano K."/>
            <person name="Seki M."/>
            <person name="Tanaka D."/>
            <person name="Nakamura S."/>
            <person name="Suzuki N."/>
            <person name="Isshiki T."/>
        </authorList>
    </citation>
    <scope>NUCLEOTIDE SEQUENCE</scope>
    <source>
        <strain evidence="10">Pbs-1</strain>
    </source>
</reference>
<evidence type="ECO:0000256" key="1">
    <source>
        <dbReference type="ARBA" id="ARBA00004811"/>
    </source>
</evidence>
<protein>
    <recommendedName>
        <fullName evidence="3">3-phosphoshikimate 1-carboxyvinyltransferase</fullName>
        <ecNumber evidence="3">2.5.1.19</ecNumber>
    </recommendedName>
    <alternativeName>
        <fullName evidence="7">5-enolpyruvylshikimate-3-phosphate synthase</fullName>
    </alternativeName>
</protein>
<comment type="similarity">
    <text evidence="2">Belongs to the EPSP synthase family.</text>
</comment>
<evidence type="ECO:0000313" key="10">
    <source>
        <dbReference type="EMBL" id="BFP68066.1"/>
    </source>
</evidence>
<dbReference type="AlphaFoldDB" id="A0AB33KYL7"/>
<dbReference type="SUPFAM" id="SSF55205">
    <property type="entry name" value="EPT/RTPC-like"/>
    <property type="match status" value="1"/>
</dbReference>
<keyword evidence="6" id="KW-0057">Aromatic amino acid biosynthesis</keyword>
<dbReference type="EC" id="2.5.1.19" evidence="3"/>
<dbReference type="GO" id="GO:0003866">
    <property type="term" value="F:3-phosphoshikimate 1-carboxyvinyltransferase activity"/>
    <property type="evidence" value="ECO:0007669"/>
    <property type="project" value="UniProtKB-EC"/>
</dbReference>
<evidence type="ECO:0000256" key="2">
    <source>
        <dbReference type="ARBA" id="ARBA00009948"/>
    </source>
</evidence>
<gene>
    <name evidence="10" type="ORF">Pbs1_14090</name>
</gene>
<dbReference type="Pfam" id="PF00275">
    <property type="entry name" value="EPSP_synthase"/>
    <property type="match status" value="1"/>
</dbReference>
<keyword evidence="5" id="KW-0808">Transferase</keyword>
<accession>A0AB33KYL7</accession>
<evidence type="ECO:0000256" key="6">
    <source>
        <dbReference type="ARBA" id="ARBA00023141"/>
    </source>
</evidence>
<dbReference type="InterPro" id="IPR023193">
    <property type="entry name" value="EPSP_synthase_CS"/>
</dbReference>
<organism evidence="10">
    <name type="scientific">Tenacibaculum sp. Pbs-1</name>
    <dbReference type="NCBI Taxonomy" id="3238748"/>
    <lineage>
        <taxon>Bacteria</taxon>
        <taxon>Pseudomonadati</taxon>
        <taxon>Bacteroidota</taxon>
        <taxon>Flavobacteriia</taxon>
        <taxon>Flavobacteriales</taxon>
        <taxon>Flavobacteriaceae</taxon>
        <taxon>Tenacibaculum</taxon>
    </lineage>
</organism>
<keyword evidence="4" id="KW-0028">Amino-acid biosynthesis</keyword>
<evidence type="ECO:0000259" key="9">
    <source>
        <dbReference type="Pfam" id="PF00275"/>
    </source>
</evidence>
<proteinExistence type="inferred from homology"/>
<evidence type="ECO:0000256" key="5">
    <source>
        <dbReference type="ARBA" id="ARBA00022679"/>
    </source>
</evidence>
<comment type="catalytic activity">
    <reaction evidence="8">
        <text>3-phosphoshikimate + phosphoenolpyruvate = 5-O-(1-carboxyvinyl)-3-phosphoshikimate + phosphate</text>
        <dbReference type="Rhea" id="RHEA:21256"/>
        <dbReference type="ChEBI" id="CHEBI:43474"/>
        <dbReference type="ChEBI" id="CHEBI:57701"/>
        <dbReference type="ChEBI" id="CHEBI:58702"/>
        <dbReference type="ChEBI" id="CHEBI:145989"/>
        <dbReference type="EC" id="2.5.1.19"/>
    </reaction>
    <physiologicalReaction direction="left-to-right" evidence="8">
        <dbReference type="Rhea" id="RHEA:21257"/>
    </physiologicalReaction>
</comment>
<dbReference type="EMBL" id="AP035888">
    <property type="protein sequence ID" value="BFP68066.1"/>
    <property type="molecule type" value="Genomic_DNA"/>
</dbReference>
<dbReference type="InterPro" id="IPR013792">
    <property type="entry name" value="RNA3'P_cycl/enolpyr_Trfase_a/b"/>
</dbReference>
<dbReference type="GO" id="GO:0009073">
    <property type="term" value="P:aromatic amino acid family biosynthetic process"/>
    <property type="evidence" value="ECO:0007669"/>
    <property type="project" value="UniProtKB-KW"/>
</dbReference>
<dbReference type="PIRSF" id="PIRSF000505">
    <property type="entry name" value="EPSPS"/>
    <property type="match status" value="1"/>
</dbReference>
<name>A0AB33KYL7_9FLAO</name>
<dbReference type="InterPro" id="IPR006264">
    <property type="entry name" value="EPSP_synthase"/>
</dbReference>
<dbReference type="PANTHER" id="PTHR21090">
    <property type="entry name" value="AROM/DEHYDROQUINATE SYNTHASE"/>
    <property type="match status" value="1"/>
</dbReference>
<dbReference type="InterPro" id="IPR036968">
    <property type="entry name" value="Enolpyruvate_Tfrase_sf"/>
</dbReference>
<dbReference type="InterPro" id="IPR001986">
    <property type="entry name" value="Enolpyruvate_Tfrase_dom"/>
</dbReference>
<feature type="domain" description="Enolpyruvate transferase" evidence="9">
    <location>
        <begin position="56"/>
        <end position="398"/>
    </location>
</feature>
<evidence type="ECO:0000256" key="3">
    <source>
        <dbReference type="ARBA" id="ARBA00012450"/>
    </source>
</evidence>
<dbReference type="GO" id="GO:0008652">
    <property type="term" value="P:amino acid biosynthetic process"/>
    <property type="evidence" value="ECO:0007669"/>
    <property type="project" value="UniProtKB-KW"/>
</dbReference>
<evidence type="ECO:0000256" key="7">
    <source>
        <dbReference type="ARBA" id="ARBA00030046"/>
    </source>
</evidence>
<dbReference type="GO" id="GO:0009423">
    <property type="term" value="P:chorismate biosynthetic process"/>
    <property type="evidence" value="ECO:0007669"/>
    <property type="project" value="TreeGrafter"/>
</dbReference>
<sequence>MDLRLKTEEFNSGTHITISGSKSESNRLLILQQLYSGLRIENLSDSDDTHHLQGALTSDDIVADIGHAGTAMRFLTAFFATQEGVTKILQGSDRMHNRPIEILVNALRDLGATIEYVEKEGYPPLKISGKKLAKDKVSINGNVSSQYISALMLIAPGLQNGLEIELIGEITSVPYINMTLQLLHQLKVEAEFKGQVIKIKPKLTLEKQTVVVESDWSSASYFYSIIALSKVGSFVKLSAYKKDSLQGDSCLEKIYKQFGVTTTFKDNSILLTKEKEHSSAVLKENLKNAPDIAQTIAVTCFGLGVACDLTGLHTLKIKETDRLEALREELTKLGADISVTNESLHLKSSIKIKENIQIATYNDHRMAMAFAPLALKVSIEILEAEVVTKSYRSFWKDMLSVGIQNVTIK</sequence>